<protein>
    <submittedName>
        <fullName evidence="1">Myosin heavy chain</fullName>
    </submittedName>
</protein>
<feature type="non-terminal residue" evidence="1">
    <location>
        <position position="139"/>
    </location>
</feature>
<dbReference type="EMBL" id="JASAOG010000021">
    <property type="protein sequence ID" value="KAK0063364.1"/>
    <property type="molecule type" value="Genomic_DNA"/>
</dbReference>
<proteinExistence type="predicted"/>
<gene>
    <name evidence="1" type="ORF">Bpfe_007005</name>
</gene>
<organism evidence="1 2">
    <name type="scientific">Biomphalaria pfeifferi</name>
    <name type="common">Bloodfluke planorb</name>
    <name type="synonym">Freshwater snail</name>
    <dbReference type="NCBI Taxonomy" id="112525"/>
    <lineage>
        <taxon>Eukaryota</taxon>
        <taxon>Metazoa</taxon>
        <taxon>Spiralia</taxon>
        <taxon>Lophotrochozoa</taxon>
        <taxon>Mollusca</taxon>
        <taxon>Gastropoda</taxon>
        <taxon>Heterobranchia</taxon>
        <taxon>Euthyneura</taxon>
        <taxon>Panpulmonata</taxon>
        <taxon>Hygrophila</taxon>
        <taxon>Lymnaeoidea</taxon>
        <taxon>Planorbidae</taxon>
        <taxon>Biomphalaria</taxon>
    </lineage>
</organism>
<sequence>SDNKENVTDVFIVSSDSNQVTNKYQSDDHLMKDSLRKRLTEEQEYFRFQLKQQILRHSETMESARIKSEETIECLRNKLNTLQQILFESNPTKRPWSEEVRKDPSYLKKRNNQNINTMTRRTRSSENISLADIDYHSHF</sequence>
<name>A0AAD8FHI1_BIOPF</name>
<accession>A0AAD8FHI1</accession>
<dbReference type="Proteomes" id="UP001233172">
    <property type="component" value="Unassembled WGS sequence"/>
</dbReference>
<dbReference type="AlphaFoldDB" id="A0AAD8FHI1"/>
<evidence type="ECO:0000313" key="1">
    <source>
        <dbReference type="EMBL" id="KAK0063364.1"/>
    </source>
</evidence>
<reference evidence="1" key="1">
    <citation type="journal article" date="2023" name="PLoS Negl. Trop. Dis.">
        <title>A genome sequence for Biomphalaria pfeifferi, the major vector snail for the human-infecting parasite Schistosoma mansoni.</title>
        <authorList>
            <person name="Bu L."/>
            <person name="Lu L."/>
            <person name="Laidemitt M.R."/>
            <person name="Zhang S.M."/>
            <person name="Mutuku M."/>
            <person name="Mkoji G."/>
            <person name="Steinauer M."/>
            <person name="Loker E.S."/>
        </authorList>
    </citation>
    <scope>NUCLEOTIDE SEQUENCE</scope>
    <source>
        <strain evidence="1">KasaAsao</strain>
    </source>
</reference>
<reference evidence="1" key="2">
    <citation type="submission" date="2023-04" db="EMBL/GenBank/DDBJ databases">
        <authorList>
            <person name="Bu L."/>
            <person name="Lu L."/>
            <person name="Laidemitt M.R."/>
            <person name="Zhang S.M."/>
            <person name="Mutuku M."/>
            <person name="Mkoji G."/>
            <person name="Steinauer M."/>
            <person name="Loker E.S."/>
        </authorList>
    </citation>
    <scope>NUCLEOTIDE SEQUENCE</scope>
    <source>
        <strain evidence="1">KasaAsao</strain>
        <tissue evidence="1">Whole Snail</tissue>
    </source>
</reference>
<evidence type="ECO:0000313" key="2">
    <source>
        <dbReference type="Proteomes" id="UP001233172"/>
    </source>
</evidence>
<comment type="caution">
    <text evidence="1">The sequence shown here is derived from an EMBL/GenBank/DDBJ whole genome shotgun (WGS) entry which is preliminary data.</text>
</comment>
<keyword evidence="2" id="KW-1185">Reference proteome</keyword>